<proteinExistence type="predicted"/>
<evidence type="ECO:0000256" key="1">
    <source>
        <dbReference type="SAM" id="MobiDB-lite"/>
    </source>
</evidence>
<feature type="compositionally biased region" description="Basic and acidic residues" evidence="1">
    <location>
        <begin position="30"/>
        <end position="50"/>
    </location>
</feature>
<name>K0RHE0_THAOC</name>
<dbReference type="EMBL" id="AGNL01039472">
    <property type="protein sequence ID" value="EJK52645.1"/>
    <property type="molecule type" value="Genomic_DNA"/>
</dbReference>
<dbReference type="AlphaFoldDB" id="K0RHE0"/>
<protein>
    <submittedName>
        <fullName evidence="2">Uncharacterized protein</fullName>
    </submittedName>
</protein>
<feature type="region of interest" description="Disordered" evidence="1">
    <location>
        <begin position="178"/>
        <end position="204"/>
    </location>
</feature>
<feature type="region of interest" description="Disordered" evidence="1">
    <location>
        <begin position="30"/>
        <end position="65"/>
    </location>
</feature>
<organism evidence="2 3">
    <name type="scientific">Thalassiosira oceanica</name>
    <name type="common">Marine diatom</name>
    <dbReference type="NCBI Taxonomy" id="159749"/>
    <lineage>
        <taxon>Eukaryota</taxon>
        <taxon>Sar</taxon>
        <taxon>Stramenopiles</taxon>
        <taxon>Ochrophyta</taxon>
        <taxon>Bacillariophyta</taxon>
        <taxon>Coscinodiscophyceae</taxon>
        <taxon>Thalassiosirophycidae</taxon>
        <taxon>Thalassiosirales</taxon>
        <taxon>Thalassiosiraceae</taxon>
        <taxon>Thalassiosira</taxon>
    </lineage>
</organism>
<evidence type="ECO:0000313" key="3">
    <source>
        <dbReference type="Proteomes" id="UP000266841"/>
    </source>
</evidence>
<gene>
    <name evidence="2" type="ORF">THAOC_28070</name>
</gene>
<feature type="compositionally biased region" description="Polar residues" evidence="1">
    <location>
        <begin position="374"/>
        <end position="385"/>
    </location>
</feature>
<keyword evidence="3" id="KW-1185">Reference proteome</keyword>
<feature type="region of interest" description="Disordered" evidence="1">
    <location>
        <begin position="363"/>
        <end position="450"/>
    </location>
</feature>
<feature type="compositionally biased region" description="Basic and acidic residues" evidence="1">
    <location>
        <begin position="401"/>
        <end position="417"/>
    </location>
</feature>
<dbReference type="Proteomes" id="UP000266841">
    <property type="component" value="Unassembled WGS sequence"/>
</dbReference>
<evidence type="ECO:0000313" key="2">
    <source>
        <dbReference type="EMBL" id="EJK52645.1"/>
    </source>
</evidence>
<comment type="caution">
    <text evidence="2">The sequence shown here is derived from an EMBL/GenBank/DDBJ whole genome shotgun (WGS) entry which is preliminary data.</text>
</comment>
<sequence length="450" mass="50301">MDNVHLRIEGSRISRMLLIHLLRDRLDTVDQAPRHESHRNEDPAHDPEQRAEEDEPVLPRLNVPHGDGREVVAYEQAREHRRVLRRQHLGLDDVPRHGRLVRLPLGVERPLVRRGDELDRHVRQSHAALVVHHVRDGVQGVLARREGLAERHVVYVVGDVGQAAVEGVDGVPPRRVDVEHEEGRRVPPGGRADRHGQRPPDALDVDRSRYGAALALLLVRRHRAATRRDPVLLRRGLPPGEGERRLVVLLKVPGAVRGAVVAVVRGLALDVREGHVHPKGYAMAKQVLRPGLVEEERRDRVGELHVLPRFDLQVDRDLGDEEYARRERRKEGYEAARHRALTDALDGLDEGVVGSRDHLPLSCIPPGLRGRDPASSSLPNASPIQPSRRIPSAGPAGAHAIHTEKQPRKPEKTEKHTFNKAARSRVSHSTSRACAVLEHTEDHNAPSVDL</sequence>
<reference evidence="2 3" key="1">
    <citation type="journal article" date="2012" name="Genome Biol.">
        <title>Genome and low-iron response of an oceanic diatom adapted to chronic iron limitation.</title>
        <authorList>
            <person name="Lommer M."/>
            <person name="Specht M."/>
            <person name="Roy A.S."/>
            <person name="Kraemer L."/>
            <person name="Andreson R."/>
            <person name="Gutowska M.A."/>
            <person name="Wolf J."/>
            <person name="Bergner S.V."/>
            <person name="Schilhabel M.B."/>
            <person name="Klostermeier U.C."/>
            <person name="Beiko R.G."/>
            <person name="Rosenstiel P."/>
            <person name="Hippler M."/>
            <person name="Laroche J."/>
        </authorList>
    </citation>
    <scope>NUCLEOTIDE SEQUENCE [LARGE SCALE GENOMIC DNA]</scope>
    <source>
        <strain evidence="2 3">CCMP1005</strain>
    </source>
</reference>
<feature type="compositionally biased region" description="Basic and acidic residues" evidence="1">
    <location>
        <begin position="178"/>
        <end position="198"/>
    </location>
</feature>
<accession>K0RHE0</accession>